<dbReference type="AlphaFoldDB" id="A0A5N5HEJ8"/>
<keyword evidence="2" id="KW-1185">Reference proteome</keyword>
<evidence type="ECO:0000313" key="2">
    <source>
        <dbReference type="Proteomes" id="UP000327157"/>
    </source>
</evidence>
<proteinExistence type="predicted"/>
<reference evidence="1 2" key="1">
    <citation type="submission" date="2019-09" db="EMBL/GenBank/DDBJ databases">
        <authorList>
            <person name="Ou C."/>
        </authorList>
    </citation>
    <scope>NUCLEOTIDE SEQUENCE [LARGE SCALE GENOMIC DNA]</scope>
    <source>
        <strain evidence="1">S2</strain>
        <tissue evidence="1">Leaf</tissue>
    </source>
</reference>
<protein>
    <submittedName>
        <fullName evidence="1">Uncharacterized protein</fullName>
    </submittedName>
</protein>
<gene>
    <name evidence="1" type="ORF">D8674_020047</name>
</gene>
<comment type="caution">
    <text evidence="1">The sequence shown here is derived from an EMBL/GenBank/DDBJ whole genome shotgun (WGS) entry which is preliminary data.</text>
</comment>
<dbReference type="EMBL" id="SMOL01000157">
    <property type="protein sequence ID" value="KAB2626429.1"/>
    <property type="molecule type" value="Genomic_DNA"/>
</dbReference>
<reference evidence="2" key="2">
    <citation type="submission" date="2019-10" db="EMBL/GenBank/DDBJ databases">
        <title>A de novo genome assembly of a pear dwarfing rootstock.</title>
        <authorList>
            <person name="Wang F."/>
            <person name="Wang J."/>
            <person name="Li S."/>
            <person name="Zhang Y."/>
            <person name="Fang M."/>
            <person name="Ma L."/>
            <person name="Zhao Y."/>
            <person name="Jiang S."/>
        </authorList>
    </citation>
    <scope>NUCLEOTIDE SEQUENCE [LARGE SCALE GENOMIC DNA]</scope>
</reference>
<sequence length="251" mass="29118">MADSGEGFGKKKLVVRSERYRWKQVLYFGGKNMVEAYAEFVYDIGNLVRMDCFAKFESWKKVIEELKKSMLGELLKKAKANKSNREKKTILHHSSSRPFSYRSEVRRQVITKGSKFPEIDVFSDIYVRPRDELAESLHRQLVLQESASQLPPETSLESVDPPEDVGFQILTETFEHTLRRRPMTYSLTVEVADLRIELASYKSQMSQITFEPLQPEHAHNSTLSTFEPIPNLETLQLPLNDDPIDYTTLFY</sequence>
<reference evidence="1 2" key="3">
    <citation type="submission" date="2019-11" db="EMBL/GenBank/DDBJ databases">
        <title>A de novo genome assembly of a pear dwarfing rootstock.</title>
        <authorList>
            <person name="Wang F."/>
            <person name="Wang J."/>
            <person name="Li S."/>
            <person name="Zhang Y."/>
            <person name="Fang M."/>
            <person name="Ma L."/>
            <person name="Zhao Y."/>
            <person name="Jiang S."/>
        </authorList>
    </citation>
    <scope>NUCLEOTIDE SEQUENCE [LARGE SCALE GENOMIC DNA]</scope>
    <source>
        <strain evidence="1">S2</strain>
        <tissue evidence="1">Leaf</tissue>
    </source>
</reference>
<evidence type="ECO:0000313" key="1">
    <source>
        <dbReference type="EMBL" id="KAB2626429.1"/>
    </source>
</evidence>
<organism evidence="1 2">
    <name type="scientific">Pyrus ussuriensis x Pyrus communis</name>
    <dbReference type="NCBI Taxonomy" id="2448454"/>
    <lineage>
        <taxon>Eukaryota</taxon>
        <taxon>Viridiplantae</taxon>
        <taxon>Streptophyta</taxon>
        <taxon>Embryophyta</taxon>
        <taxon>Tracheophyta</taxon>
        <taxon>Spermatophyta</taxon>
        <taxon>Magnoliopsida</taxon>
        <taxon>eudicotyledons</taxon>
        <taxon>Gunneridae</taxon>
        <taxon>Pentapetalae</taxon>
        <taxon>rosids</taxon>
        <taxon>fabids</taxon>
        <taxon>Rosales</taxon>
        <taxon>Rosaceae</taxon>
        <taxon>Amygdaloideae</taxon>
        <taxon>Maleae</taxon>
        <taxon>Pyrus</taxon>
    </lineage>
</organism>
<dbReference type="Proteomes" id="UP000327157">
    <property type="component" value="Chromosome 2"/>
</dbReference>
<dbReference type="OrthoDB" id="1708998at2759"/>
<name>A0A5N5HEJ8_9ROSA</name>
<accession>A0A5N5HEJ8</accession>